<proteinExistence type="predicted"/>
<evidence type="ECO:0000313" key="1">
    <source>
        <dbReference type="EMBL" id="UOQ93182.1"/>
    </source>
</evidence>
<name>A0ABY4H0L0_9BACI</name>
<dbReference type="Proteomes" id="UP000831880">
    <property type="component" value="Chromosome"/>
</dbReference>
<evidence type="ECO:0008006" key="3">
    <source>
        <dbReference type="Google" id="ProtNLM"/>
    </source>
</evidence>
<organism evidence="1 2">
    <name type="scientific">Halobacillus shinanisalinarum</name>
    <dbReference type="NCBI Taxonomy" id="2932258"/>
    <lineage>
        <taxon>Bacteria</taxon>
        <taxon>Bacillati</taxon>
        <taxon>Bacillota</taxon>
        <taxon>Bacilli</taxon>
        <taxon>Bacillales</taxon>
        <taxon>Bacillaceae</taxon>
        <taxon>Halobacillus</taxon>
    </lineage>
</organism>
<protein>
    <recommendedName>
        <fullName evidence="3">Transposase DDE domain-containing protein</fullName>
    </recommendedName>
</protein>
<accession>A0ABY4H0L0</accession>
<evidence type="ECO:0000313" key="2">
    <source>
        <dbReference type="Proteomes" id="UP000831880"/>
    </source>
</evidence>
<dbReference type="RefSeq" id="WP_244752786.1">
    <property type="nucleotide sequence ID" value="NZ_CP095074.1"/>
</dbReference>
<dbReference type="EMBL" id="CP095074">
    <property type="protein sequence ID" value="UOQ93182.1"/>
    <property type="molecule type" value="Genomic_DNA"/>
</dbReference>
<keyword evidence="2" id="KW-1185">Reference proteome</keyword>
<gene>
    <name evidence="1" type="ORF">MUO14_22830</name>
</gene>
<sequence>MDRLHSKKIHFLKSFERGRKKFSRWVLEAANMIALNLMNDIVKGKINGEKARNIYG</sequence>
<reference evidence="1 2" key="1">
    <citation type="submission" date="2022-04" db="EMBL/GenBank/DDBJ databases">
        <title>Halobacillus sp. isolated from saltern.</title>
        <authorList>
            <person name="Won M."/>
            <person name="Lee C.-M."/>
            <person name="Woen H.-Y."/>
            <person name="Kwon S.-W."/>
        </authorList>
    </citation>
    <scope>NUCLEOTIDE SEQUENCE [LARGE SCALE GENOMIC DNA]</scope>
    <source>
        <strain evidence="1 2">SSTM10-2</strain>
    </source>
</reference>